<accession>A0AAE7XI55</accession>
<dbReference type="EMBL" id="MZ428224">
    <property type="protein sequence ID" value="QZE50722.1"/>
    <property type="molecule type" value="Genomic_DNA"/>
</dbReference>
<dbReference type="Proteomes" id="UP000828423">
    <property type="component" value="Segment"/>
</dbReference>
<keyword evidence="2" id="KW-1185">Reference proteome</keyword>
<evidence type="ECO:0000313" key="2">
    <source>
        <dbReference type="Proteomes" id="UP000828423"/>
    </source>
</evidence>
<name>A0AAE7XI55_9CAUD</name>
<proteinExistence type="predicted"/>
<reference evidence="1 2" key="1">
    <citation type="submission" date="2021-06" db="EMBL/GenBank/DDBJ databases">
        <title>PemIK (PemK/PemI) type II TA system from Klebsiella pneumoniae clinical strains inhibits lytic phage.</title>
        <authorList>
            <person name="Bleriot I.I."/>
            <person name="Blasco L.L."/>
            <person name="Pacios O.O."/>
            <person name="Fernandez-Garcia L.L."/>
            <person name="Ambroa A.A."/>
            <person name="Lopez M.M."/>
            <person name="Gonzalez-Bardanca M.M."/>
            <person name="Fernandez-Cuenca F.F."/>
            <person name="Oteo J.J."/>
            <person name="Pascual A.A."/>
            <person name="Martinez-Martinez L.L."/>
            <person name="Domingo-Calap P.P."/>
            <person name="Wood T.T.K."/>
            <person name="Tomas M.M."/>
        </authorList>
    </citation>
    <scope>NUCLEOTIDE SEQUENCE [LARGE SCALE GENOMIC DNA]</scope>
</reference>
<evidence type="ECO:0000313" key="1">
    <source>
        <dbReference type="EMBL" id="QZE50722.1"/>
    </source>
</evidence>
<sequence length="41" mass="4850">MGRKKKGLRPLFHALKKTFDRLAIRAILHFVKSKHTNRSFT</sequence>
<protein>
    <submittedName>
        <fullName evidence="1">Uncharacterized protein</fullName>
    </submittedName>
</protein>
<organism evidence="1 2">
    <name type="scientific">Klebsiella phage vB_KpnS-VAC6</name>
    <dbReference type="NCBI Taxonomy" id="2864364"/>
    <lineage>
        <taxon>Viruses</taxon>
        <taxon>Duplodnaviria</taxon>
        <taxon>Heunggongvirae</taxon>
        <taxon>Uroviricota</taxon>
        <taxon>Caudoviricetes</taxon>
        <taxon>Drexlerviridae</taxon>
        <taxon>Webervirus</taxon>
        <taxon>Webervirus VAC6</taxon>
    </lineage>
</organism>